<feature type="domain" description="Glycosyltransferase 2-like" evidence="2">
    <location>
        <begin position="258"/>
        <end position="368"/>
    </location>
</feature>
<dbReference type="AlphaFoldDB" id="A0A9D2KBQ7"/>
<dbReference type="CDD" id="cd00761">
    <property type="entry name" value="Glyco_tranf_GTA_type"/>
    <property type="match status" value="1"/>
</dbReference>
<reference evidence="3" key="1">
    <citation type="journal article" date="2021" name="PeerJ">
        <title>Extensive microbial diversity within the chicken gut microbiome revealed by metagenomics and culture.</title>
        <authorList>
            <person name="Gilroy R."/>
            <person name="Ravi A."/>
            <person name="Getino M."/>
            <person name="Pursley I."/>
            <person name="Horton D.L."/>
            <person name="Alikhan N.F."/>
            <person name="Baker D."/>
            <person name="Gharbi K."/>
            <person name="Hall N."/>
            <person name="Watson M."/>
            <person name="Adriaenssens E.M."/>
            <person name="Foster-Nyarko E."/>
            <person name="Jarju S."/>
            <person name="Secka A."/>
            <person name="Antonio M."/>
            <person name="Oren A."/>
            <person name="Chaudhuri R.R."/>
            <person name="La Ragione R."/>
            <person name="Hildebrand F."/>
            <person name="Pallen M.J."/>
        </authorList>
    </citation>
    <scope>NUCLEOTIDE SEQUENCE</scope>
    <source>
        <strain evidence="3">CHK118-2852</strain>
    </source>
</reference>
<dbReference type="Pfam" id="PF00535">
    <property type="entry name" value="Glycos_transf_2"/>
    <property type="match status" value="1"/>
</dbReference>
<comment type="similarity">
    <text evidence="1">Belongs to the glycosyltransferase 2 family. WaaE/KdtX subfamily.</text>
</comment>
<sequence length="491" mass="58123">MKQLQDFDMSVIIPVVDNWDDFQNLFPEMAPYCRRNGIEVILVVSPNLSAFVLDYVKAYPFIDWKVLTGDVVSGNRSAAINSAIRLSEKLYVWVWQPETRYVEDVMAELREALGFYEGYYAVGEDMGSWCLMAKREHLMRIGGYDEACAVLPDENLQRRLELAGVCRLSVPLFREYPLRGQWQAYEDIKPEALQFSLLPMKALANETGDWGTAYTKLVYNWRECPFGKEQCVDYLSRLKDFELGEESVFDKPYPLIALIPTYNESERIEDCLRSMEKYCDGIIVLDDDSADDTYQKIHSDKLLLKAKKKRRGFNDKENRNMLLDIAYFFRAEWFIFIDADERFDDRFVDVGDIIKRDDVDVAGVWIANLWDEVNLFRTNMKDSHPLSQNGLWFRWRMFRNRGRMQFCINSRLHFKALPYFNERITFAHTLLVHVGYLNKTCRKRKYDFYQQEDKQKLFFYEDIRTDIVHTKFVSNISTEMFEVKKWNINKI</sequence>
<proteinExistence type="inferred from homology"/>
<protein>
    <submittedName>
        <fullName evidence="3">Glycosyltransferase family 2 protein</fullName>
    </submittedName>
</protein>
<dbReference type="SUPFAM" id="SSF53448">
    <property type="entry name" value="Nucleotide-diphospho-sugar transferases"/>
    <property type="match status" value="2"/>
</dbReference>
<name>A0A9D2KBQ7_9BACE</name>
<dbReference type="PANTHER" id="PTHR43630">
    <property type="entry name" value="POLY-BETA-1,6-N-ACETYL-D-GLUCOSAMINE SYNTHASE"/>
    <property type="match status" value="1"/>
</dbReference>
<reference evidence="3" key="2">
    <citation type="submission" date="2021-04" db="EMBL/GenBank/DDBJ databases">
        <authorList>
            <person name="Gilroy R."/>
        </authorList>
    </citation>
    <scope>NUCLEOTIDE SEQUENCE</scope>
    <source>
        <strain evidence="3">CHK118-2852</strain>
    </source>
</reference>
<dbReference type="InterPro" id="IPR029044">
    <property type="entry name" value="Nucleotide-diphossugar_trans"/>
</dbReference>
<accession>A0A9D2KBQ7</accession>
<dbReference type="Proteomes" id="UP000824108">
    <property type="component" value="Unassembled WGS sequence"/>
</dbReference>
<dbReference type="PANTHER" id="PTHR43630:SF2">
    <property type="entry name" value="GLYCOSYLTRANSFERASE"/>
    <property type="match status" value="1"/>
</dbReference>
<organism evidence="3 4">
    <name type="scientific">Candidatus Bacteroides merdavium</name>
    <dbReference type="NCBI Taxonomy" id="2838472"/>
    <lineage>
        <taxon>Bacteria</taxon>
        <taxon>Pseudomonadati</taxon>
        <taxon>Bacteroidota</taxon>
        <taxon>Bacteroidia</taxon>
        <taxon>Bacteroidales</taxon>
        <taxon>Bacteroidaceae</taxon>
        <taxon>Bacteroides</taxon>
    </lineage>
</organism>
<dbReference type="Gene3D" id="3.90.550.10">
    <property type="entry name" value="Spore Coat Polysaccharide Biosynthesis Protein SpsA, Chain A"/>
    <property type="match status" value="1"/>
</dbReference>
<evidence type="ECO:0000259" key="2">
    <source>
        <dbReference type="Pfam" id="PF00535"/>
    </source>
</evidence>
<dbReference type="InterPro" id="IPR001173">
    <property type="entry name" value="Glyco_trans_2-like"/>
</dbReference>
<comment type="caution">
    <text evidence="3">The sequence shown here is derived from an EMBL/GenBank/DDBJ whole genome shotgun (WGS) entry which is preliminary data.</text>
</comment>
<evidence type="ECO:0000313" key="3">
    <source>
        <dbReference type="EMBL" id="HIZ90679.1"/>
    </source>
</evidence>
<evidence type="ECO:0000313" key="4">
    <source>
        <dbReference type="Proteomes" id="UP000824108"/>
    </source>
</evidence>
<dbReference type="EMBL" id="DXAV01000011">
    <property type="protein sequence ID" value="HIZ90679.1"/>
    <property type="molecule type" value="Genomic_DNA"/>
</dbReference>
<evidence type="ECO:0000256" key="1">
    <source>
        <dbReference type="ARBA" id="ARBA00038494"/>
    </source>
</evidence>
<gene>
    <name evidence="3" type="ORF">H9807_00940</name>
</gene>